<name>A0AA36G531_9BILA</name>
<dbReference type="EMBL" id="CATQJA010002642">
    <property type="protein sequence ID" value="CAJ0576119.1"/>
    <property type="molecule type" value="Genomic_DNA"/>
</dbReference>
<dbReference type="InterPro" id="IPR039119">
    <property type="entry name" value="ABT1/Esf2"/>
</dbReference>
<dbReference type="Proteomes" id="UP001177023">
    <property type="component" value="Unassembled WGS sequence"/>
</dbReference>
<organism evidence="4 5">
    <name type="scientific">Mesorhabditis spiculigera</name>
    <dbReference type="NCBI Taxonomy" id="96644"/>
    <lineage>
        <taxon>Eukaryota</taxon>
        <taxon>Metazoa</taxon>
        <taxon>Ecdysozoa</taxon>
        <taxon>Nematoda</taxon>
        <taxon>Chromadorea</taxon>
        <taxon>Rhabditida</taxon>
        <taxon>Rhabditina</taxon>
        <taxon>Rhabditomorpha</taxon>
        <taxon>Rhabditoidea</taxon>
        <taxon>Rhabditidae</taxon>
        <taxon>Mesorhabditinae</taxon>
        <taxon>Mesorhabditis</taxon>
    </lineage>
</organism>
<dbReference type="GO" id="GO:0003723">
    <property type="term" value="F:RNA binding"/>
    <property type="evidence" value="ECO:0007669"/>
    <property type="project" value="UniProtKB-KW"/>
</dbReference>
<keyword evidence="1" id="KW-0694">RNA-binding</keyword>
<dbReference type="Pfam" id="PF06911">
    <property type="entry name" value="Senescence"/>
    <property type="match status" value="1"/>
</dbReference>
<dbReference type="GO" id="GO:0000472">
    <property type="term" value="P:endonucleolytic cleavage to generate mature 5'-end of SSU-rRNA from (SSU-rRNA, 5.8S rRNA, LSU-rRNA)"/>
    <property type="evidence" value="ECO:0007669"/>
    <property type="project" value="TreeGrafter"/>
</dbReference>
<comment type="caution">
    <text evidence="4">The sequence shown here is derived from an EMBL/GenBank/DDBJ whole genome shotgun (WGS) entry which is preliminary data.</text>
</comment>
<sequence length="577" mass="64671">MPFWSFSREKDGVNRVDELLSEGYACLDQALIYDEDGDYENTVSLYERGLNLIEEAGKEKVGPWVYPLMKDQTPVLKNEFGAYVVANPTPEQPNMMVAIMLPSDLDEKLVEEFEYVLKEYAALGAQEVKDALTKEEQQRLSERIANLLVKTGEQIAWGVHATTARVASEVEKKNVQYRSGRQPTENPLNISPAIKSSVVYMHKGGKVVAKCTRYLLDKIGDMGVSVGRSIASGARDRFGEGNTGGMVTGTITVLGGGITSVSTVWIALESASKNLCKSIANETVENVRVHYGDEAAQTTHHGLHAAGHTGLAAFQLWDLGPSKVFDEDDDEAAPSRQENEPDVAGVKPEVKEEIEDDEDFVDPERKQHKSGVVYFSVIPPGFNVAKLTDEMNMYSKGCVGRIYLVPTRASEKFKTRTAPENNDRGSKKKRHLTYKEGWVEFSRKSVAKRLAKSLNGVEVQVKAKHPASGTMWLCKYLPGFKWIHLMEQMDYERKVSMQRMKVEITQAKKVAEHFATQVEKGAHLRKLEEKVLKKGGLWEKHQRDIEQRKSRAGKKKPKTDRQAAKDEDDLMKLIYAD</sequence>
<proteinExistence type="predicted"/>
<dbReference type="GO" id="GO:0034462">
    <property type="term" value="P:small-subunit processome assembly"/>
    <property type="evidence" value="ECO:0007669"/>
    <property type="project" value="TreeGrafter"/>
</dbReference>
<accession>A0AA36G531</accession>
<dbReference type="AlphaFoldDB" id="A0AA36G531"/>
<reference evidence="4" key="1">
    <citation type="submission" date="2023-06" db="EMBL/GenBank/DDBJ databases">
        <authorList>
            <person name="Delattre M."/>
        </authorList>
    </citation>
    <scope>NUCLEOTIDE SEQUENCE</scope>
    <source>
        <strain evidence="4">AF72</strain>
    </source>
</reference>
<gene>
    <name evidence="4" type="ORF">MSPICULIGERA_LOCUS14418</name>
</gene>
<dbReference type="InterPro" id="IPR034353">
    <property type="entry name" value="ABT1/ESF2_RRM"/>
</dbReference>
<dbReference type="PANTHER" id="PTHR12311">
    <property type="entry name" value="ACTIVATOR OF BASAL TRANSCRIPTION 1"/>
    <property type="match status" value="1"/>
</dbReference>
<evidence type="ECO:0000313" key="5">
    <source>
        <dbReference type="Proteomes" id="UP001177023"/>
    </source>
</evidence>
<feature type="non-terminal residue" evidence="4">
    <location>
        <position position="577"/>
    </location>
</feature>
<dbReference type="GO" id="GO:0000447">
    <property type="term" value="P:endonucleolytic cleavage in ITS1 to separate SSU-rRNA from 5.8S rRNA and LSU-rRNA from tricistronic rRNA transcript (SSU-rRNA, 5.8S rRNA, LSU-rRNA)"/>
    <property type="evidence" value="ECO:0007669"/>
    <property type="project" value="TreeGrafter"/>
</dbReference>
<dbReference type="GO" id="GO:0000480">
    <property type="term" value="P:endonucleolytic cleavage in 5'-ETS of tricistronic rRNA transcript (SSU-rRNA, 5.8S rRNA, LSU-rRNA)"/>
    <property type="evidence" value="ECO:0007669"/>
    <property type="project" value="TreeGrafter"/>
</dbReference>
<evidence type="ECO:0000313" key="4">
    <source>
        <dbReference type="EMBL" id="CAJ0576119.1"/>
    </source>
</evidence>
<dbReference type="GO" id="GO:0005730">
    <property type="term" value="C:nucleolus"/>
    <property type="evidence" value="ECO:0007669"/>
    <property type="project" value="TreeGrafter"/>
</dbReference>
<evidence type="ECO:0000259" key="3">
    <source>
        <dbReference type="Pfam" id="PF06911"/>
    </source>
</evidence>
<feature type="compositionally biased region" description="Acidic residues" evidence="2">
    <location>
        <begin position="352"/>
        <end position="361"/>
    </location>
</feature>
<evidence type="ECO:0000256" key="1">
    <source>
        <dbReference type="ARBA" id="ARBA00022884"/>
    </source>
</evidence>
<keyword evidence="5" id="KW-1185">Reference proteome</keyword>
<feature type="region of interest" description="Disordered" evidence="2">
    <location>
        <begin position="325"/>
        <end position="361"/>
    </location>
</feature>
<dbReference type="PANTHER" id="PTHR12311:SF7">
    <property type="entry name" value="ACTIVATOR OF BASAL TRANSCRIPTION 1"/>
    <property type="match status" value="1"/>
</dbReference>
<dbReference type="InterPro" id="IPR009686">
    <property type="entry name" value="Senescence/spartin_C"/>
</dbReference>
<feature type="compositionally biased region" description="Basic and acidic residues" evidence="2">
    <location>
        <begin position="539"/>
        <end position="549"/>
    </location>
</feature>
<dbReference type="CDD" id="cd12263">
    <property type="entry name" value="RRM_ABT1_like"/>
    <property type="match status" value="1"/>
</dbReference>
<feature type="region of interest" description="Disordered" evidence="2">
    <location>
        <begin position="539"/>
        <end position="568"/>
    </location>
</feature>
<protein>
    <recommendedName>
        <fullName evidence="3">Senescence domain-containing protein</fullName>
    </recommendedName>
</protein>
<evidence type="ECO:0000256" key="2">
    <source>
        <dbReference type="SAM" id="MobiDB-lite"/>
    </source>
</evidence>
<feature type="domain" description="Senescence" evidence="3">
    <location>
        <begin position="147"/>
        <end position="324"/>
    </location>
</feature>